<name>A0A9P1ILF3_9PELO</name>
<feature type="region of interest" description="Actin-binding" evidence="11">
    <location>
        <begin position="634"/>
        <end position="656"/>
    </location>
</feature>
<keyword evidence="14" id="KW-0472">Membrane</keyword>
<dbReference type="Gene3D" id="4.10.270.10">
    <property type="entry name" value="Myosin, subunit A"/>
    <property type="match status" value="1"/>
</dbReference>
<dbReference type="Gene3D" id="1.20.58.530">
    <property type="match status" value="1"/>
</dbReference>
<evidence type="ECO:0000313" key="16">
    <source>
        <dbReference type="EMBL" id="CAI5447230.1"/>
    </source>
</evidence>
<dbReference type="CDD" id="cd01377">
    <property type="entry name" value="MYSc_class_II"/>
    <property type="match status" value="1"/>
</dbReference>
<evidence type="ECO:0000256" key="7">
    <source>
        <dbReference type="ARBA" id="ARBA00023123"/>
    </source>
</evidence>
<dbReference type="Pfam" id="PF00063">
    <property type="entry name" value="Myosin_head"/>
    <property type="match status" value="1"/>
</dbReference>
<evidence type="ECO:0000256" key="5">
    <source>
        <dbReference type="ARBA" id="ARBA00022840"/>
    </source>
</evidence>
<feature type="compositionally biased region" description="Pro residues" evidence="13">
    <location>
        <begin position="1741"/>
        <end position="1750"/>
    </location>
</feature>
<dbReference type="OrthoDB" id="312459at2759"/>
<dbReference type="InterPro" id="IPR001609">
    <property type="entry name" value="Myosin_head_motor_dom-like"/>
</dbReference>
<dbReference type="Pfam" id="PF01484">
    <property type="entry name" value="Col_cuticle_N"/>
    <property type="match status" value="1"/>
</dbReference>
<evidence type="ECO:0000256" key="11">
    <source>
        <dbReference type="PROSITE-ProRule" id="PRU00782"/>
    </source>
</evidence>
<dbReference type="SUPFAM" id="SSF52540">
    <property type="entry name" value="P-loop containing nucleoside triphosphate hydrolases"/>
    <property type="match status" value="1"/>
</dbReference>
<dbReference type="InterPro" id="IPR036961">
    <property type="entry name" value="Kinesin_motor_dom_sf"/>
</dbReference>
<evidence type="ECO:0000259" key="15">
    <source>
        <dbReference type="PROSITE" id="PS51456"/>
    </source>
</evidence>
<keyword evidence="14" id="KW-0812">Transmembrane</keyword>
<dbReference type="Gene3D" id="3.40.850.10">
    <property type="entry name" value="Kinesin motor domain"/>
    <property type="match status" value="1"/>
</dbReference>
<dbReference type="GO" id="GO:0016020">
    <property type="term" value="C:membrane"/>
    <property type="evidence" value="ECO:0007669"/>
    <property type="project" value="TreeGrafter"/>
</dbReference>
<dbReference type="PRINTS" id="PR00193">
    <property type="entry name" value="MYOSINHEAVY"/>
</dbReference>
<organism evidence="16 17">
    <name type="scientific">Caenorhabditis angaria</name>
    <dbReference type="NCBI Taxonomy" id="860376"/>
    <lineage>
        <taxon>Eukaryota</taxon>
        <taxon>Metazoa</taxon>
        <taxon>Ecdysozoa</taxon>
        <taxon>Nematoda</taxon>
        <taxon>Chromadorea</taxon>
        <taxon>Rhabditida</taxon>
        <taxon>Rhabditina</taxon>
        <taxon>Rhabditomorpha</taxon>
        <taxon>Rhabditoidea</taxon>
        <taxon>Rhabditidae</taxon>
        <taxon>Peloderinae</taxon>
        <taxon>Caenorhabditis</taxon>
    </lineage>
</organism>
<dbReference type="SMART" id="SM00242">
    <property type="entry name" value="MYSc"/>
    <property type="match status" value="1"/>
</dbReference>
<feature type="region of interest" description="Disordered" evidence="13">
    <location>
        <begin position="1124"/>
        <end position="1167"/>
    </location>
</feature>
<comment type="similarity">
    <text evidence="1 11">Belongs to the TRAFAC class myosin-kinesin ATPase superfamily. Myosin family.</text>
</comment>
<keyword evidence="17" id="KW-1185">Reference proteome</keyword>
<sequence length="1750" mass="199276">MDSLDPLILKHLKTKKIEERIEDLNNLIWIADDNFGYRLVTVIDEGLSDVLVGFRDEQGFFEKKRVEKRDCEVPSLNNYSDDLCTLTQPNAATVLNSLTLRYTQHVIHTYCGLFCVVINPWKNIPIYTDEVKNVYQNGCDLPPHVYSVAQNAFHGIMKGGRSQSILITGESGAGKTENTKKIIDFILASSGSQSSIGENVVTSGIILEAMGNARTMHNSNSSRFGKFIRIEFDENCKLIGAKIECYLLEKSRVVNQCEGDRNFHIFYQMLSNYFDQPHKSFLKISKKAEQYKYLKNVENDASLNDSEAAKLTDEALSRIGFNSEEKIWIFQILSAILWIGDIKFGERSGLDLSFVESMQEIDNVAELLEMKNSRLVDALTQPTIKVHDKLIRKNQNLAKTLSSASAMAKVLYERLFGWVVQKCNAAFAIDDFESAYSNSRFIAVLDIAGFEIIQQNSFEQFCINYTNEKLQQFFNHFMFVKEQSDYLEEGIKWTQVNFANHLQPTIDLIEKPMGVLSFLEEECVVPNGSEKSLLEKLCVNLANDQSFSKSKQTSRSTTIRHFAIKHYAGEVHYNIDGWLDKNRDNVENSVLEVMSQSTHPLLKILFPPIPVNNLKTRRGTITNSTVSFLYRAQLQNLLETLNTSSAHFIRCVVPNYERIPGKIDAPLVLAQLRCNGVFEGIRICREGYPSRTAHDEFAERYKLLLKNKELSKKLSEKEICCQICIDADIRKERYAVGKTKLFCKVGVISELEKKRNEYISSFIVKIQAHIRYYCVQKDLEERRLKDEAILTVQENVRKFAELSQWPWYRIHQLSRGLIPKNRDKQRIEELEKENRRLEEELDDWEESYENVQKEKEKLTMLLENQKIEMTKSARRIEEVEREGREKLLEKEREFRKTMEEMEQNEEIFNVLERKYDEQHKKVMKMNDVLRDYERKIEQLNMEKNDLEVENSKLKESQNRNSSFYENLERELNEKNSLIDELQNQAQKLFDETNEQKLGIAKLESNLEDEKARQVRQNNTIGDLQKLITELNEKIARLDNVTLNEKNATRKIERERDKLNDELTNAKDIIQRQAKKIDELKDECRKRGNEIKRLEKKLEDKDAMMADCMKDLKDTHKERVKELEQKMEEVKRKNSKLENENSTQKNQIETFQRESSVDSDYGRSSSERLSTIGRQYSLTSMGSFSSIRTVGLRRKDSESDMTSSMYSLRGRRDSCYDMSQSITSMSGVGLQRSPSTSQVMEKERRIMELEKEKSAINTDLQLVKRELDVYKSQLSAVENEKESLQQTVRKQTSQLQETTRQMNSAQKNADNLALRLKKALADCEEWQKKHETSIVDSKNEILAERKRAMDRAEASEKETELKQSRMATIEHAKLALNSELSRTEAELDRCRAIIAQLEENIRSQETLGNSFESQQRNLNFEIESLRDENCALKAKIRRQYKQIELLTQQDETNDELNHFEHKAEVSELEMKQISDEDELRRVAFVGIVVSAAAGIMCIILIPGLYTYLQYIQSSVEADVGFCMDGAKNLQNLHSVSTREKRQYDITAYGPSSSPQESCSCGIGQAGPPGRPGRDGFDGIDGQPGRPGQPGPDLSGSRFEEIDFMIDCPAGPPGPPGRPGEAGSPGRTGLDGLPGRNGRCGKSGRQGERGKPGDIGKPGRDGEDGLPGVTRDIPAPQGPPGVRGEPGSVGPRGQAGDDGRPGNDGPRGPPGDKGVTGEPGQIGADGPPGNDGPAGREGGCYHCPPPRTAPGY</sequence>
<feature type="transmembrane region" description="Helical" evidence="14">
    <location>
        <begin position="1481"/>
        <end position="1504"/>
    </location>
</feature>
<dbReference type="Pfam" id="PF01391">
    <property type="entry name" value="Collagen"/>
    <property type="match status" value="2"/>
</dbReference>
<accession>A0A9P1ILF3</accession>
<evidence type="ECO:0000256" key="8">
    <source>
        <dbReference type="ARBA" id="ARBA00023157"/>
    </source>
</evidence>
<keyword evidence="3" id="KW-0677">Repeat</keyword>
<dbReference type="GO" id="GO:0016459">
    <property type="term" value="C:myosin complex"/>
    <property type="evidence" value="ECO:0007669"/>
    <property type="project" value="UniProtKB-KW"/>
</dbReference>
<evidence type="ECO:0000256" key="3">
    <source>
        <dbReference type="ARBA" id="ARBA00022737"/>
    </source>
</evidence>
<dbReference type="InterPro" id="IPR027417">
    <property type="entry name" value="P-loop_NTPase"/>
</dbReference>
<keyword evidence="4 11" id="KW-0547">Nucleotide-binding</keyword>
<keyword evidence="6 12" id="KW-0175">Coiled coil</keyword>
<protein>
    <recommendedName>
        <fullName evidence="15">Myosin motor domain-containing protein</fullName>
    </recommendedName>
</protein>
<evidence type="ECO:0000256" key="13">
    <source>
        <dbReference type="SAM" id="MobiDB-lite"/>
    </source>
</evidence>
<feature type="compositionally biased region" description="Low complexity" evidence="13">
    <location>
        <begin position="1722"/>
        <end position="1731"/>
    </location>
</feature>
<dbReference type="Gene3D" id="1.20.120.720">
    <property type="entry name" value="Myosin VI head, motor domain, U50 subdomain"/>
    <property type="match status" value="1"/>
</dbReference>
<evidence type="ECO:0000313" key="17">
    <source>
        <dbReference type="Proteomes" id="UP001152747"/>
    </source>
</evidence>
<evidence type="ECO:0000256" key="2">
    <source>
        <dbReference type="ARBA" id="ARBA00011518"/>
    </source>
</evidence>
<evidence type="ECO:0000256" key="6">
    <source>
        <dbReference type="ARBA" id="ARBA00023054"/>
    </source>
</evidence>
<dbReference type="Gene3D" id="1.10.10.820">
    <property type="match status" value="1"/>
</dbReference>
<comment type="caution">
    <text evidence="16">The sequence shown here is derived from an EMBL/GenBank/DDBJ whole genome shotgun (WGS) entry which is preliminary data.</text>
</comment>
<evidence type="ECO:0000256" key="4">
    <source>
        <dbReference type="ARBA" id="ARBA00022741"/>
    </source>
</evidence>
<keyword evidence="5 11" id="KW-0067">ATP-binding</keyword>
<dbReference type="EMBL" id="CANHGI010000004">
    <property type="protein sequence ID" value="CAI5447230.1"/>
    <property type="molecule type" value="Genomic_DNA"/>
</dbReference>
<feature type="binding site" evidence="11">
    <location>
        <begin position="169"/>
        <end position="176"/>
    </location>
    <ligand>
        <name>ATP</name>
        <dbReference type="ChEBI" id="CHEBI:30616"/>
    </ligand>
</feature>
<dbReference type="PANTHER" id="PTHR13140:SF857">
    <property type="entry name" value="MYOSIN-11"/>
    <property type="match status" value="1"/>
</dbReference>
<feature type="domain" description="Myosin motor" evidence="15">
    <location>
        <begin position="78"/>
        <end position="756"/>
    </location>
</feature>
<dbReference type="GO" id="GO:0005524">
    <property type="term" value="F:ATP binding"/>
    <property type="evidence" value="ECO:0007669"/>
    <property type="project" value="UniProtKB-UniRule"/>
</dbReference>
<dbReference type="Proteomes" id="UP001152747">
    <property type="component" value="Unassembled WGS sequence"/>
</dbReference>
<dbReference type="InterPro" id="IPR008160">
    <property type="entry name" value="Collagen"/>
</dbReference>
<feature type="region of interest" description="Disordered" evidence="13">
    <location>
        <begin position="1545"/>
        <end position="1750"/>
    </location>
</feature>
<proteinExistence type="inferred from homology"/>
<feature type="compositionally biased region" description="Polar residues" evidence="13">
    <location>
        <begin position="1548"/>
        <end position="1557"/>
    </location>
</feature>
<dbReference type="GO" id="GO:0051015">
    <property type="term" value="F:actin filament binding"/>
    <property type="evidence" value="ECO:0007669"/>
    <property type="project" value="TreeGrafter"/>
</dbReference>
<gene>
    <name evidence="16" type="ORF">CAMP_LOCUS9867</name>
</gene>
<feature type="compositionally biased region" description="Basic and acidic residues" evidence="13">
    <location>
        <begin position="1643"/>
        <end position="1661"/>
    </location>
</feature>
<dbReference type="GO" id="GO:0005737">
    <property type="term" value="C:cytoplasm"/>
    <property type="evidence" value="ECO:0007669"/>
    <property type="project" value="TreeGrafter"/>
</dbReference>
<evidence type="ECO:0000256" key="9">
    <source>
        <dbReference type="ARBA" id="ARBA00023175"/>
    </source>
</evidence>
<evidence type="ECO:0000256" key="1">
    <source>
        <dbReference type="ARBA" id="ARBA00008314"/>
    </source>
</evidence>
<evidence type="ECO:0000256" key="10">
    <source>
        <dbReference type="ARBA" id="ARBA00023203"/>
    </source>
</evidence>
<evidence type="ECO:0000256" key="14">
    <source>
        <dbReference type="SAM" id="Phobius"/>
    </source>
</evidence>
<dbReference type="PROSITE" id="PS51456">
    <property type="entry name" value="MYOSIN_MOTOR"/>
    <property type="match status" value="1"/>
</dbReference>
<keyword evidence="10 11" id="KW-0009">Actin-binding</keyword>
<feature type="compositionally biased region" description="Basic and acidic residues" evidence="13">
    <location>
        <begin position="1124"/>
        <end position="1138"/>
    </location>
</feature>
<dbReference type="GO" id="GO:0007015">
    <property type="term" value="P:actin filament organization"/>
    <property type="evidence" value="ECO:0007669"/>
    <property type="project" value="TreeGrafter"/>
</dbReference>
<feature type="coiled-coil region" evidence="12">
    <location>
        <begin position="1238"/>
        <end position="1413"/>
    </location>
</feature>
<dbReference type="SMART" id="SM01088">
    <property type="entry name" value="Col_cuticle_N"/>
    <property type="match status" value="1"/>
</dbReference>
<keyword evidence="9 11" id="KW-0505">Motor protein</keyword>
<reference evidence="16" key="1">
    <citation type="submission" date="2022-11" db="EMBL/GenBank/DDBJ databases">
        <authorList>
            <person name="Kikuchi T."/>
        </authorList>
    </citation>
    <scope>NUCLEOTIDE SEQUENCE</scope>
    <source>
        <strain evidence="16">PS1010</strain>
    </source>
</reference>
<keyword evidence="14" id="KW-1133">Transmembrane helix</keyword>
<dbReference type="GO" id="GO:0000146">
    <property type="term" value="F:microfilament motor activity"/>
    <property type="evidence" value="ECO:0007669"/>
    <property type="project" value="TreeGrafter"/>
</dbReference>
<keyword evidence="8" id="KW-1015">Disulfide bond</keyword>
<evidence type="ECO:0000256" key="12">
    <source>
        <dbReference type="SAM" id="Coils"/>
    </source>
</evidence>
<dbReference type="GO" id="GO:0042302">
    <property type="term" value="F:structural constituent of cuticle"/>
    <property type="evidence" value="ECO:0007669"/>
    <property type="project" value="InterPro"/>
</dbReference>
<dbReference type="PANTHER" id="PTHR13140">
    <property type="entry name" value="MYOSIN"/>
    <property type="match status" value="1"/>
</dbReference>
<dbReference type="Gene3D" id="6.20.240.20">
    <property type="match status" value="1"/>
</dbReference>
<comment type="subunit">
    <text evidence="2">Collagen polypeptide chains are complexed within the cuticle by disulfide bonds and other types of covalent cross-links.</text>
</comment>
<feature type="compositionally biased region" description="Polar residues" evidence="13">
    <location>
        <begin position="1139"/>
        <end position="1149"/>
    </location>
</feature>
<dbReference type="InterPro" id="IPR002486">
    <property type="entry name" value="Col_cuticle_N"/>
</dbReference>
<keyword evidence="7 11" id="KW-0518">Myosin</keyword>